<dbReference type="AlphaFoldDB" id="R9NW39"/>
<feature type="compositionally biased region" description="Basic and acidic residues" evidence="1">
    <location>
        <begin position="137"/>
        <end position="154"/>
    </location>
</feature>
<feature type="compositionally biased region" description="Basic and acidic residues" evidence="1">
    <location>
        <begin position="167"/>
        <end position="178"/>
    </location>
</feature>
<keyword evidence="3" id="KW-1185">Reference proteome</keyword>
<accession>R9NW39</accession>
<feature type="compositionally biased region" description="Low complexity" evidence="1">
    <location>
        <begin position="54"/>
        <end position="74"/>
    </location>
</feature>
<name>R9NW39_PSEHS</name>
<feature type="region of interest" description="Disordered" evidence="1">
    <location>
        <begin position="243"/>
        <end position="269"/>
    </location>
</feature>
<feature type="region of interest" description="Disordered" evidence="1">
    <location>
        <begin position="54"/>
        <end position="75"/>
    </location>
</feature>
<dbReference type="RefSeq" id="XP_012186249.1">
    <property type="nucleotide sequence ID" value="XM_012330859.1"/>
</dbReference>
<reference evidence="3" key="1">
    <citation type="journal article" date="2013" name="Genome Announc.">
        <title>Draft genome sequence of the basidiomycetous yeast-like fungus Pseudozyma hubeiensis SY62, which produces an abundant amount of the biosurfactant mannosylerythritol lipids.</title>
        <authorList>
            <person name="Konishi M."/>
            <person name="Hatada Y."/>
            <person name="Horiuchi J."/>
        </authorList>
    </citation>
    <scope>NUCLEOTIDE SEQUENCE [LARGE SCALE GENOMIC DNA]</scope>
    <source>
        <strain evidence="3">SY62</strain>
    </source>
</reference>
<sequence length="452" mass="45388">MSAPILPGAQAGPSSLPSASASQRARQIQHALKSIVLETASTLRSRSQLARLQSAGLTSSASTAAESVNESSSSMDQLTGECARYLSLVHGLRDYLLHAQAALEIELEAATQREAKEAQIAALAAAEALKMQQQAEEAAKKKAEEEAERKRLEAEEQAASADTKNGTMKDGEGKKEDDSLAGLATPPLLTITTDQKEAQSASSADAKKPDAGTAAGDAIVIDSDGDDEDDVPLAFAPKAGAADGKTIDLTDSPTLANLPKPQPSDIPANPMLTLPDSTTASTTTATGTAAPAGIPGLDLSAFGIDMSSLGNMSDLSSLGIPSLANTTTTNTTSTADASSLPPATDFSELEKMMGIDLSSTSTSADPASSSALPNLSSLGSFGLGGGDGGFGDENDMFGSGSGGLDLSNFDFSSLNAGGDAGMGAGAGVDLSSFLTNFASGTGDEASKEGGGS</sequence>
<dbReference type="HOGENOM" id="CLU_605703_0_0_1"/>
<protein>
    <submittedName>
        <fullName evidence="2">Uncharacterized protein</fullName>
    </submittedName>
</protein>
<dbReference type="OrthoDB" id="2556284at2759"/>
<organism evidence="2 3">
    <name type="scientific">Pseudozyma hubeiensis (strain SY62)</name>
    <name type="common">Yeast</name>
    <dbReference type="NCBI Taxonomy" id="1305764"/>
    <lineage>
        <taxon>Eukaryota</taxon>
        <taxon>Fungi</taxon>
        <taxon>Dikarya</taxon>
        <taxon>Basidiomycota</taxon>
        <taxon>Ustilaginomycotina</taxon>
        <taxon>Ustilaginomycetes</taxon>
        <taxon>Ustilaginales</taxon>
        <taxon>Ustilaginaceae</taxon>
        <taxon>Pseudozyma</taxon>
    </lineage>
</organism>
<evidence type="ECO:0000313" key="2">
    <source>
        <dbReference type="EMBL" id="GAC92662.1"/>
    </source>
</evidence>
<feature type="region of interest" description="Disordered" evidence="1">
    <location>
        <begin position="137"/>
        <end position="213"/>
    </location>
</feature>
<proteinExistence type="predicted"/>
<feature type="region of interest" description="Disordered" evidence="1">
    <location>
        <begin position="1"/>
        <end position="25"/>
    </location>
</feature>
<dbReference type="EMBL" id="DF238767">
    <property type="protein sequence ID" value="GAC92662.1"/>
    <property type="molecule type" value="Genomic_DNA"/>
</dbReference>
<dbReference type="eggNOG" id="ENOG502RE12">
    <property type="taxonomic scope" value="Eukaryota"/>
</dbReference>
<evidence type="ECO:0000313" key="3">
    <source>
        <dbReference type="Proteomes" id="UP000014071"/>
    </source>
</evidence>
<feature type="compositionally biased region" description="Low complexity" evidence="1">
    <location>
        <begin position="7"/>
        <end position="25"/>
    </location>
</feature>
<dbReference type="GeneID" id="24105528"/>
<evidence type="ECO:0000256" key="1">
    <source>
        <dbReference type="SAM" id="MobiDB-lite"/>
    </source>
</evidence>
<gene>
    <name evidence="2" type="ORF">PHSY_000216</name>
</gene>
<dbReference type="Proteomes" id="UP000014071">
    <property type="component" value="Unassembled WGS sequence"/>
</dbReference>